<dbReference type="SUPFAM" id="SSF52540">
    <property type="entry name" value="P-loop containing nucleoside triphosphate hydrolases"/>
    <property type="match status" value="1"/>
</dbReference>
<dbReference type="AlphaFoldDB" id="A0AA37SNB6"/>
<dbReference type="Proteomes" id="UP001156666">
    <property type="component" value="Unassembled WGS sequence"/>
</dbReference>
<comment type="caution">
    <text evidence="2">The sequence shown here is derived from an EMBL/GenBank/DDBJ whole genome shotgun (WGS) entry which is preliminary data.</text>
</comment>
<dbReference type="EMBL" id="BSOH01000007">
    <property type="protein sequence ID" value="GLR16624.1"/>
    <property type="molecule type" value="Genomic_DNA"/>
</dbReference>
<sequence length="486" mass="55750">MANLTNSDRLFSGRKGLSEWMLKFLKTNDSELMSVIGRRRVGKTFLVKSVYKDHLVFSITGIKDASKSDQLENFANVLSELYGIAGKIERPRTWIQAFEELKTYLKKKKAKKKVIFFDEFPWLSSPRSGFFQAFDHFWNSWAVDQNIIVVICGSAATWMIKNIVNAKGGLHNRVTRRINLQPFTLAETEQFFKDRKMILPRYEILKLYMAFGGIPYYLKEIERGESAIQAIDRICFGRSAPLKNEFQNLYQALFTNYGDHVKVIRALASKRSGLNRNQLLEITGLQSGGAFSLVLRELEESAFISKYEPFDKVERGTIFRLTDFFSYFYLSFMENKSNAKGTWIKKGFSQSVNSWNGYTFENVCFLHSNSIKEALGISGIHSEESSYAAQSKAGLPGTQIDLLIDRADNAINLCEAKFYNADFIITKTEAEKLRNRKALFQEHTKTRKQVILTMITAFGIAQNMYTHSVDKALTMDSLFLEEAFER</sequence>
<name>A0AA37SNB6_9BACT</name>
<proteinExistence type="predicted"/>
<dbReference type="Pfam" id="PF01637">
    <property type="entry name" value="ATPase_2"/>
    <property type="match status" value="1"/>
</dbReference>
<dbReference type="PANTHER" id="PTHR34704">
    <property type="entry name" value="ATPASE"/>
    <property type="match status" value="1"/>
</dbReference>
<evidence type="ECO:0000313" key="3">
    <source>
        <dbReference type="Proteomes" id="UP001156666"/>
    </source>
</evidence>
<protein>
    <submittedName>
        <fullName evidence="2">ATPase AAA</fullName>
    </submittedName>
</protein>
<feature type="domain" description="ATPase" evidence="1">
    <location>
        <begin position="20"/>
        <end position="220"/>
    </location>
</feature>
<evidence type="ECO:0000259" key="1">
    <source>
        <dbReference type="Pfam" id="PF01637"/>
    </source>
</evidence>
<reference evidence="2" key="1">
    <citation type="journal article" date="2014" name="Int. J. Syst. Evol. Microbiol.">
        <title>Complete genome sequence of Corynebacterium casei LMG S-19264T (=DSM 44701T), isolated from a smear-ripened cheese.</title>
        <authorList>
            <consortium name="US DOE Joint Genome Institute (JGI-PGF)"/>
            <person name="Walter F."/>
            <person name="Albersmeier A."/>
            <person name="Kalinowski J."/>
            <person name="Ruckert C."/>
        </authorList>
    </citation>
    <scope>NUCLEOTIDE SEQUENCE</scope>
    <source>
        <strain evidence="2">NBRC 108769</strain>
    </source>
</reference>
<accession>A0AA37SNB6</accession>
<dbReference type="InterPro" id="IPR011579">
    <property type="entry name" value="ATPase_dom"/>
</dbReference>
<keyword evidence="3" id="KW-1185">Reference proteome</keyword>
<gene>
    <name evidence="2" type="ORF">GCM10007940_12390</name>
</gene>
<reference evidence="2" key="2">
    <citation type="submission" date="2023-01" db="EMBL/GenBank/DDBJ databases">
        <title>Draft genome sequence of Portibacter lacus strain NBRC 108769.</title>
        <authorList>
            <person name="Sun Q."/>
            <person name="Mori K."/>
        </authorList>
    </citation>
    <scope>NUCLEOTIDE SEQUENCE</scope>
    <source>
        <strain evidence="2">NBRC 108769</strain>
    </source>
</reference>
<evidence type="ECO:0000313" key="2">
    <source>
        <dbReference type="EMBL" id="GLR16624.1"/>
    </source>
</evidence>
<dbReference type="RefSeq" id="WP_235291184.1">
    <property type="nucleotide sequence ID" value="NZ_BSOH01000007.1"/>
</dbReference>
<organism evidence="2 3">
    <name type="scientific">Portibacter lacus</name>
    <dbReference type="NCBI Taxonomy" id="1099794"/>
    <lineage>
        <taxon>Bacteria</taxon>
        <taxon>Pseudomonadati</taxon>
        <taxon>Bacteroidota</taxon>
        <taxon>Saprospiria</taxon>
        <taxon>Saprospirales</taxon>
        <taxon>Haliscomenobacteraceae</taxon>
        <taxon>Portibacter</taxon>
    </lineage>
</organism>
<dbReference type="GO" id="GO:0005524">
    <property type="term" value="F:ATP binding"/>
    <property type="evidence" value="ECO:0007669"/>
    <property type="project" value="InterPro"/>
</dbReference>
<dbReference type="Gene3D" id="3.40.50.300">
    <property type="entry name" value="P-loop containing nucleotide triphosphate hydrolases"/>
    <property type="match status" value="1"/>
</dbReference>
<dbReference type="PANTHER" id="PTHR34704:SF1">
    <property type="entry name" value="ATPASE"/>
    <property type="match status" value="1"/>
</dbReference>
<dbReference type="InterPro" id="IPR027417">
    <property type="entry name" value="P-loop_NTPase"/>
</dbReference>